<dbReference type="AlphaFoldDB" id="A0A4C1X6G5"/>
<feature type="region of interest" description="Disordered" evidence="1">
    <location>
        <begin position="47"/>
        <end position="66"/>
    </location>
</feature>
<feature type="compositionally biased region" description="Pro residues" evidence="1">
    <location>
        <begin position="53"/>
        <end position="63"/>
    </location>
</feature>
<evidence type="ECO:0000313" key="2">
    <source>
        <dbReference type="EMBL" id="GBP59378.1"/>
    </source>
</evidence>
<accession>A0A4C1X6G5</accession>
<dbReference type="Proteomes" id="UP000299102">
    <property type="component" value="Unassembled WGS sequence"/>
</dbReference>
<dbReference type="EMBL" id="BGZK01000759">
    <property type="protein sequence ID" value="GBP59378.1"/>
    <property type="molecule type" value="Genomic_DNA"/>
</dbReference>
<organism evidence="2 3">
    <name type="scientific">Eumeta variegata</name>
    <name type="common">Bagworm moth</name>
    <name type="synonym">Eumeta japonica</name>
    <dbReference type="NCBI Taxonomy" id="151549"/>
    <lineage>
        <taxon>Eukaryota</taxon>
        <taxon>Metazoa</taxon>
        <taxon>Ecdysozoa</taxon>
        <taxon>Arthropoda</taxon>
        <taxon>Hexapoda</taxon>
        <taxon>Insecta</taxon>
        <taxon>Pterygota</taxon>
        <taxon>Neoptera</taxon>
        <taxon>Endopterygota</taxon>
        <taxon>Lepidoptera</taxon>
        <taxon>Glossata</taxon>
        <taxon>Ditrysia</taxon>
        <taxon>Tineoidea</taxon>
        <taxon>Psychidae</taxon>
        <taxon>Oiketicinae</taxon>
        <taxon>Eumeta</taxon>
    </lineage>
</organism>
<gene>
    <name evidence="2" type="ORF">EVAR_45558_1</name>
</gene>
<evidence type="ECO:0000313" key="3">
    <source>
        <dbReference type="Proteomes" id="UP000299102"/>
    </source>
</evidence>
<name>A0A4C1X6G5_EUMVA</name>
<proteinExistence type="predicted"/>
<reference evidence="2 3" key="1">
    <citation type="journal article" date="2019" name="Commun. Biol.">
        <title>The bagworm genome reveals a unique fibroin gene that provides high tensile strength.</title>
        <authorList>
            <person name="Kono N."/>
            <person name="Nakamura H."/>
            <person name="Ohtoshi R."/>
            <person name="Tomita M."/>
            <person name="Numata K."/>
            <person name="Arakawa K."/>
        </authorList>
    </citation>
    <scope>NUCLEOTIDE SEQUENCE [LARGE SCALE GENOMIC DNA]</scope>
</reference>
<protein>
    <submittedName>
        <fullName evidence="2">Uncharacterized protein</fullName>
    </submittedName>
</protein>
<keyword evidence="3" id="KW-1185">Reference proteome</keyword>
<evidence type="ECO:0000256" key="1">
    <source>
        <dbReference type="SAM" id="MobiDB-lite"/>
    </source>
</evidence>
<sequence>MNRGRRLEDERAEWVNRGRGAAGPAPGARAEGRGRGLFGLALIDRGAARDPRSIPPAPRPPRPSASAGALLLRVTASTNACVSCYFQDQTACN</sequence>
<comment type="caution">
    <text evidence="2">The sequence shown here is derived from an EMBL/GenBank/DDBJ whole genome shotgun (WGS) entry which is preliminary data.</text>
</comment>